<organism evidence="1 2">
    <name type="scientific">Candidatus Roizmanbacteria bacterium CG_4_10_14_0_2_um_filter_36_9</name>
    <dbReference type="NCBI Taxonomy" id="1974823"/>
    <lineage>
        <taxon>Bacteria</taxon>
        <taxon>Candidatus Roizmaniibacteriota</taxon>
    </lineage>
</organism>
<comment type="caution">
    <text evidence="1">The sequence shown here is derived from an EMBL/GenBank/DDBJ whole genome shotgun (WGS) entry which is preliminary data.</text>
</comment>
<name>A0A2M7U267_9BACT</name>
<evidence type="ECO:0000313" key="1">
    <source>
        <dbReference type="EMBL" id="PIZ64319.1"/>
    </source>
</evidence>
<sequence length="68" mass="7045">MIIKKNNMAKEATKPMSGTLNCATTALGNGNGAKIFTITVVSKSPINPSGSSLSFLKALAYSSGFISY</sequence>
<dbReference type="AlphaFoldDB" id="A0A2M7U267"/>
<reference evidence="2" key="1">
    <citation type="submission" date="2017-09" db="EMBL/GenBank/DDBJ databases">
        <title>Depth-based differentiation of microbial function through sediment-hosted aquifers and enrichment of novel symbionts in the deep terrestrial subsurface.</title>
        <authorList>
            <person name="Probst A.J."/>
            <person name="Ladd B."/>
            <person name="Jarett J.K."/>
            <person name="Geller-Mcgrath D.E."/>
            <person name="Sieber C.M.K."/>
            <person name="Emerson J.B."/>
            <person name="Anantharaman K."/>
            <person name="Thomas B.C."/>
            <person name="Malmstrom R."/>
            <person name="Stieglmeier M."/>
            <person name="Klingl A."/>
            <person name="Woyke T."/>
            <person name="Ryan C.M."/>
            <person name="Banfield J.F."/>
        </authorList>
    </citation>
    <scope>NUCLEOTIDE SEQUENCE [LARGE SCALE GENOMIC DNA]</scope>
</reference>
<protein>
    <submittedName>
        <fullName evidence="1">Uncharacterized protein</fullName>
    </submittedName>
</protein>
<dbReference type="EMBL" id="PFOD01000084">
    <property type="protein sequence ID" value="PIZ64319.1"/>
    <property type="molecule type" value="Genomic_DNA"/>
</dbReference>
<evidence type="ECO:0000313" key="2">
    <source>
        <dbReference type="Proteomes" id="UP000230027"/>
    </source>
</evidence>
<dbReference type="Proteomes" id="UP000230027">
    <property type="component" value="Unassembled WGS sequence"/>
</dbReference>
<gene>
    <name evidence="1" type="ORF">COY14_04850</name>
</gene>
<proteinExistence type="predicted"/>
<accession>A0A2M7U267</accession>